<name>A0A9W4WY99_9GLOM</name>
<reference evidence="1" key="1">
    <citation type="submission" date="2022-08" db="EMBL/GenBank/DDBJ databases">
        <authorList>
            <person name="Kallberg Y."/>
            <person name="Tangrot J."/>
            <person name="Rosling A."/>
        </authorList>
    </citation>
    <scope>NUCLEOTIDE SEQUENCE</scope>
    <source>
        <strain evidence="1">Wild A</strain>
    </source>
</reference>
<evidence type="ECO:0000313" key="1">
    <source>
        <dbReference type="EMBL" id="CAI2194504.1"/>
    </source>
</evidence>
<sequence>MQLTIKDELKEIKILIDAAKKLNSFIVNHDKYCILLKETFLKVKLKKDNSTIETNNQNILNPIIFDTETHWNSTFFLLERLIYVSELANKLTLDPNRSICSNGDLLKNLLLSSENWIALEELILLLRPFVDATNSSDGDLLKNLLLSSENWIALEEFILLLRPFVDATNLTSGITNPTLSLWYSTLHF</sequence>
<accession>A0A9W4WY99</accession>
<comment type="caution">
    <text evidence="1">The sequence shown here is derived from an EMBL/GenBank/DDBJ whole genome shotgun (WGS) entry which is preliminary data.</text>
</comment>
<dbReference type="SUPFAM" id="SSF53098">
    <property type="entry name" value="Ribonuclease H-like"/>
    <property type="match status" value="1"/>
</dbReference>
<dbReference type="Proteomes" id="UP001153678">
    <property type="component" value="Unassembled WGS sequence"/>
</dbReference>
<proteinExistence type="predicted"/>
<protein>
    <submittedName>
        <fullName evidence="1">5897_t:CDS:1</fullName>
    </submittedName>
</protein>
<evidence type="ECO:0000313" key="2">
    <source>
        <dbReference type="Proteomes" id="UP001153678"/>
    </source>
</evidence>
<dbReference type="InterPro" id="IPR012337">
    <property type="entry name" value="RNaseH-like_sf"/>
</dbReference>
<gene>
    <name evidence="1" type="ORF">FWILDA_LOCUS16609</name>
</gene>
<dbReference type="EMBL" id="CAMKVN010011006">
    <property type="protein sequence ID" value="CAI2194504.1"/>
    <property type="molecule type" value="Genomic_DNA"/>
</dbReference>
<dbReference type="OrthoDB" id="2449744at2759"/>
<dbReference type="AlphaFoldDB" id="A0A9W4WY99"/>
<keyword evidence="2" id="KW-1185">Reference proteome</keyword>
<organism evidence="1 2">
    <name type="scientific">Funneliformis geosporum</name>
    <dbReference type="NCBI Taxonomy" id="1117311"/>
    <lineage>
        <taxon>Eukaryota</taxon>
        <taxon>Fungi</taxon>
        <taxon>Fungi incertae sedis</taxon>
        <taxon>Mucoromycota</taxon>
        <taxon>Glomeromycotina</taxon>
        <taxon>Glomeromycetes</taxon>
        <taxon>Glomerales</taxon>
        <taxon>Glomeraceae</taxon>
        <taxon>Funneliformis</taxon>
    </lineage>
</organism>